<protein>
    <submittedName>
        <fullName evidence="3">Membrane peptidase</fullName>
    </submittedName>
</protein>
<dbReference type="InterPro" id="IPR016047">
    <property type="entry name" value="M23ase_b-sheet_dom"/>
</dbReference>
<sequence length="196" mass="21794">MIFKWELYSDNLLRIMNGEKPVRIDSIIAGRKLKNPKKDNGATKPGARDSLLRTTVIKEEQFGISEKAKRQLPIEGIHFFTPLKGVVSQGYNKLVHPYIDITAPANSVVKSILDGTVISAGKDEDSGYTIHIQHGNNLVSVYKHNQKLLKKTGDRIQAGTPIALVGNTGKLSTGDHLHFELWYNGEAVDPTKYINF</sequence>
<proteinExistence type="predicted"/>
<dbReference type="InterPro" id="IPR050570">
    <property type="entry name" value="Cell_wall_metabolism_enzyme"/>
</dbReference>
<dbReference type="SUPFAM" id="SSF51261">
    <property type="entry name" value="Duplicated hybrid motif"/>
    <property type="match status" value="1"/>
</dbReference>
<organism evidence="3">
    <name type="scientific">gut metagenome</name>
    <dbReference type="NCBI Taxonomy" id="749906"/>
    <lineage>
        <taxon>unclassified sequences</taxon>
        <taxon>metagenomes</taxon>
        <taxon>organismal metagenomes</taxon>
    </lineage>
</organism>
<dbReference type="PANTHER" id="PTHR21666:SF289">
    <property type="entry name" value="L-ALA--D-GLU ENDOPEPTIDASE"/>
    <property type="match status" value="1"/>
</dbReference>
<keyword evidence="1" id="KW-0732">Signal</keyword>
<dbReference type="Gene3D" id="2.70.70.10">
    <property type="entry name" value="Glucose Permease (Domain IIA)"/>
    <property type="match status" value="1"/>
</dbReference>
<dbReference type="EMBL" id="AMCI01005052">
    <property type="protein sequence ID" value="EJW96893.1"/>
    <property type="molecule type" value="Genomic_DNA"/>
</dbReference>
<dbReference type="Pfam" id="PF01551">
    <property type="entry name" value="Peptidase_M23"/>
    <property type="match status" value="1"/>
</dbReference>
<accession>J9FQX0</accession>
<name>J9FQX0_9ZZZZ</name>
<dbReference type="CDD" id="cd12797">
    <property type="entry name" value="M23_peptidase"/>
    <property type="match status" value="1"/>
</dbReference>
<dbReference type="GO" id="GO:0004222">
    <property type="term" value="F:metalloendopeptidase activity"/>
    <property type="evidence" value="ECO:0007669"/>
    <property type="project" value="TreeGrafter"/>
</dbReference>
<evidence type="ECO:0000313" key="3">
    <source>
        <dbReference type="EMBL" id="EJW96893.1"/>
    </source>
</evidence>
<dbReference type="AlphaFoldDB" id="J9FQX0"/>
<dbReference type="InterPro" id="IPR011055">
    <property type="entry name" value="Dup_hybrid_motif"/>
</dbReference>
<evidence type="ECO:0000256" key="1">
    <source>
        <dbReference type="ARBA" id="ARBA00022729"/>
    </source>
</evidence>
<gene>
    <name evidence="3" type="ORF">EVA_15000</name>
</gene>
<reference evidence="3" key="1">
    <citation type="journal article" date="2012" name="PLoS ONE">
        <title>Gene sets for utilization of primary and secondary nutrition supplies in the distal gut of endangered iberian lynx.</title>
        <authorList>
            <person name="Alcaide M."/>
            <person name="Messina E."/>
            <person name="Richter M."/>
            <person name="Bargiela R."/>
            <person name="Peplies J."/>
            <person name="Huws S.A."/>
            <person name="Newbold C.J."/>
            <person name="Golyshin P.N."/>
            <person name="Simon M.A."/>
            <person name="Lopez G."/>
            <person name="Yakimov M.M."/>
            <person name="Ferrer M."/>
        </authorList>
    </citation>
    <scope>NUCLEOTIDE SEQUENCE</scope>
</reference>
<evidence type="ECO:0000259" key="2">
    <source>
        <dbReference type="Pfam" id="PF01551"/>
    </source>
</evidence>
<dbReference type="PANTHER" id="PTHR21666">
    <property type="entry name" value="PEPTIDASE-RELATED"/>
    <property type="match status" value="1"/>
</dbReference>
<feature type="domain" description="M23ase beta-sheet core" evidence="2">
    <location>
        <begin position="96"/>
        <end position="190"/>
    </location>
</feature>
<comment type="caution">
    <text evidence="3">The sequence shown here is derived from an EMBL/GenBank/DDBJ whole genome shotgun (WGS) entry which is preliminary data.</text>
</comment>